<dbReference type="EMBL" id="JAANIA010001796">
    <property type="protein sequence ID" value="KAG5318829.1"/>
    <property type="molecule type" value="Genomic_DNA"/>
</dbReference>
<comment type="caution">
    <text evidence="1">The sequence shown here is derived from an EMBL/GenBank/DDBJ whole genome shotgun (WGS) entry which is preliminary data.</text>
</comment>
<dbReference type="InterPro" id="IPR043502">
    <property type="entry name" value="DNA/RNA_pol_sf"/>
</dbReference>
<dbReference type="InterPro" id="IPR053134">
    <property type="entry name" value="RNA-dir_DNA_polymerase"/>
</dbReference>
<dbReference type="SUPFAM" id="SSF56672">
    <property type="entry name" value="DNA/RNA polymerases"/>
    <property type="match status" value="1"/>
</dbReference>
<evidence type="ECO:0000313" key="1">
    <source>
        <dbReference type="EMBL" id="KAG5318829.1"/>
    </source>
</evidence>
<dbReference type="Proteomes" id="UP000668214">
    <property type="component" value="Unassembled WGS sequence"/>
</dbReference>
<protein>
    <submittedName>
        <fullName evidence="1">POL5 protein</fullName>
    </submittedName>
</protein>
<dbReference type="AlphaFoldDB" id="A0A836JM98"/>
<feature type="non-terminal residue" evidence="1">
    <location>
        <position position="360"/>
    </location>
</feature>
<gene>
    <name evidence="1" type="primary">Pol_29</name>
    <name evidence="1" type="ORF">G6Z78_0011464</name>
</gene>
<name>A0A836JM98_9HYME</name>
<accession>A0A836JM98</accession>
<feature type="non-terminal residue" evidence="1">
    <location>
        <position position="1"/>
    </location>
</feature>
<keyword evidence="2" id="KW-1185">Reference proteome</keyword>
<dbReference type="PANTHER" id="PTHR24559:SF444">
    <property type="entry name" value="REVERSE TRANSCRIPTASE DOMAIN-CONTAINING PROTEIN"/>
    <property type="match status" value="1"/>
</dbReference>
<organism evidence="1 2">
    <name type="scientific">Pseudoatta argentina</name>
    <dbReference type="NCBI Taxonomy" id="621737"/>
    <lineage>
        <taxon>Eukaryota</taxon>
        <taxon>Metazoa</taxon>
        <taxon>Ecdysozoa</taxon>
        <taxon>Arthropoda</taxon>
        <taxon>Hexapoda</taxon>
        <taxon>Insecta</taxon>
        <taxon>Pterygota</taxon>
        <taxon>Neoptera</taxon>
        <taxon>Endopterygota</taxon>
        <taxon>Hymenoptera</taxon>
        <taxon>Apocrita</taxon>
        <taxon>Aculeata</taxon>
        <taxon>Formicoidea</taxon>
        <taxon>Formicidae</taxon>
        <taxon>Myrmicinae</taxon>
        <taxon>Pseudoatta</taxon>
    </lineage>
</organism>
<dbReference type="GO" id="GO:0071897">
    <property type="term" value="P:DNA biosynthetic process"/>
    <property type="evidence" value="ECO:0007669"/>
    <property type="project" value="UniProtKB-ARBA"/>
</dbReference>
<sequence length="360" mass="41261">ASITHKQAAHGVEHVIKTTGPPVSSKARRLCPEKLKAAKQEFEFMTAHIFYTVFSTINLVRAYQQIPVRESDIPKTAIITPFGLFEFSYMTFGFRSTNFQRFMDQVTVGLDFCFTYIDESAYDGELLAIYMAPTKIPVSDTRFEHVHIDIVGPLPPSKSAHVGKEALRAGINVIDNVENNKPLKKAVKSRLAKSRGNLKRKAKEKISFRMRDSRYKISATLQFLLSVKIVVSKLNSFNFKNYGINFFSLYADVMQIPNRPLQPNFSKDKPLYVEAYHHSLAESNFINRDDYAYTLFAFDFTPDLSSLCPRHWNFVKHGSLRLEVRFEKVLFVIINCIVYIEFDNSLEIDSSCQIIVDFSD</sequence>
<dbReference type="Gene3D" id="3.10.10.10">
    <property type="entry name" value="HIV Type 1 Reverse Transcriptase, subunit A, domain 1"/>
    <property type="match status" value="1"/>
</dbReference>
<evidence type="ECO:0000313" key="2">
    <source>
        <dbReference type="Proteomes" id="UP000668214"/>
    </source>
</evidence>
<proteinExistence type="predicted"/>
<dbReference type="PANTHER" id="PTHR24559">
    <property type="entry name" value="TRANSPOSON TY3-I GAG-POL POLYPROTEIN"/>
    <property type="match status" value="1"/>
</dbReference>
<reference evidence="1" key="1">
    <citation type="submission" date="2020-02" db="EMBL/GenBank/DDBJ databases">
        <title>Relaxed selection underlies rapid genomic changes in the transitions from sociality to social parasitism in ants.</title>
        <authorList>
            <person name="Bi X."/>
        </authorList>
    </citation>
    <scope>NUCLEOTIDE SEQUENCE</scope>
    <source>
        <strain evidence="1">BGI-DK2014c</strain>
        <tissue evidence="1">Whole body</tissue>
    </source>
</reference>